<dbReference type="InterPro" id="IPR027417">
    <property type="entry name" value="P-loop_NTPase"/>
</dbReference>
<dbReference type="eggNOG" id="COG1131">
    <property type="taxonomic scope" value="Bacteria"/>
</dbReference>
<dbReference type="InterPro" id="IPR017871">
    <property type="entry name" value="ABC_transporter-like_CS"/>
</dbReference>
<dbReference type="Proteomes" id="UP000010119">
    <property type="component" value="Unassembled WGS sequence"/>
</dbReference>
<dbReference type="HOGENOM" id="CLU_000604_1_2_9"/>
<keyword evidence="3" id="KW-0547">Nucleotide-binding</keyword>
<evidence type="ECO:0000313" key="6">
    <source>
        <dbReference type="EMBL" id="EFI83454.1"/>
    </source>
</evidence>
<accession>D7UYN7</accession>
<dbReference type="SUPFAM" id="SSF52540">
    <property type="entry name" value="P-loop containing nucleoside triphosphate hydrolases"/>
    <property type="match status" value="1"/>
</dbReference>
<evidence type="ECO:0000256" key="1">
    <source>
        <dbReference type="ARBA" id="ARBA00005417"/>
    </source>
</evidence>
<organism evidence="6 7">
    <name type="scientific">Listeria grayi DSM 20601</name>
    <dbReference type="NCBI Taxonomy" id="525367"/>
    <lineage>
        <taxon>Bacteria</taxon>
        <taxon>Bacillati</taxon>
        <taxon>Bacillota</taxon>
        <taxon>Bacilli</taxon>
        <taxon>Bacillales</taxon>
        <taxon>Listeriaceae</taxon>
        <taxon>Listeria</taxon>
    </lineage>
</organism>
<feature type="domain" description="ABC transporter" evidence="5">
    <location>
        <begin position="25"/>
        <end position="253"/>
    </location>
</feature>
<keyword evidence="7" id="KW-1185">Reference proteome</keyword>
<dbReference type="GO" id="GO:0016887">
    <property type="term" value="F:ATP hydrolysis activity"/>
    <property type="evidence" value="ECO:0007669"/>
    <property type="project" value="InterPro"/>
</dbReference>
<evidence type="ECO:0000256" key="3">
    <source>
        <dbReference type="ARBA" id="ARBA00022741"/>
    </source>
</evidence>
<dbReference type="Gene3D" id="3.40.50.300">
    <property type="entry name" value="P-loop containing nucleotide triphosphate hydrolases"/>
    <property type="match status" value="1"/>
</dbReference>
<evidence type="ECO:0000313" key="7">
    <source>
        <dbReference type="Proteomes" id="UP000010119"/>
    </source>
</evidence>
<name>D7UYN7_LISGR</name>
<keyword evidence="2" id="KW-0813">Transport</keyword>
<dbReference type="PROSITE" id="PS00211">
    <property type="entry name" value="ABC_TRANSPORTER_1"/>
    <property type="match status" value="1"/>
</dbReference>
<dbReference type="PANTHER" id="PTHR43335:SF4">
    <property type="entry name" value="ABC TRANSPORTER, ATP-BINDING PROTEIN"/>
    <property type="match status" value="1"/>
</dbReference>
<comment type="similarity">
    <text evidence="1">Belongs to the ABC transporter superfamily.</text>
</comment>
<dbReference type="AlphaFoldDB" id="D7UYN7"/>
<comment type="caution">
    <text evidence="6">The sequence shown here is derived from an EMBL/GenBank/DDBJ whole genome shotgun (WGS) entry which is preliminary data.</text>
</comment>
<evidence type="ECO:0000259" key="5">
    <source>
        <dbReference type="PROSITE" id="PS50893"/>
    </source>
</evidence>
<dbReference type="PROSITE" id="PS50893">
    <property type="entry name" value="ABC_TRANSPORTER_2"/>
    <property type="match status" value="1"/>
</dbReference>
<dbReference type="Pfam" id="PF00005">
    <property type="entry name" value="ABC_tran"/>
    <property type="match status" value="1"/>
</dbReference>
<dbReference type="SMART" id="SM00382">
    <property type="entry name" value="AAA"/>
    <property type="match status" value="1"/>
</dbReference>
<protein>
    <submittedName>
        <fullName evidence="6">ABC transporter, ATP-binding protein</fullName>
    </submittedName>
</protein>
<dbReference type="PANTHER" id="PTHR43335">
    <property type="entry name" value="ABC TRANSPORTER, ATP-BINDING PROTEIN"/>
    <property type="match status" value="1"/>
</dbReference>
<gene>
    <name evidence="6" type="ORF">HMPREF0556_12139</name>
</gene>
<keyword evidence="4 6" id="KW-0067">ATP-binding</keyword>
<sequence length="325" mass="36350">MIFPILIVILKTYYIRRATMEQPILQVKQISKKIGKKKIIQDISFDVHKGEVFGLLGPNGAGKTTIIRSIVGLISMSEGEVWIAGKNIKKDFKSAISNVGAIIENPEFYKFMSGWDNLKQFARMSRKKISDDELKRIVETVKLTPAIRKKVKTYSLGMRQRLGVAQALIHSPGLLILDEPTNGLDPQGMAEFRDLITQLAANGTSVLISSHLLSEIQQITQRFAIINQGIVTHIEDIASLTDENHISYLLEVTNPAITASLLEDSGIKIINQQNNQFEIELTHEQSVHLVRNLIHANVDVLEFVKIKASLEKRFLELTSTGGTQQ</sequence>
<dbReference type="STRING" id="525367.HMPREF0556_12139"/>
<dbReference type="InterPro" id="IPR003593">
    <property type="entry name" value="AAA+_ATPase"/>
</dbReference>
<evidence type="ECO:0000256" key="2">
    <source>
        <dbReference type="ARBA" id="ARBA00022448"/>
    </source>
</evidence>
<dbReference type="GO" id="GO:0005524">
    <property type="term" value="F:ATP binding"/>
    <property type="evidence" value="ECO:0007669"/>
    <property type="project" value="UniProtKB-KW"/>
</dbReference>
<dbReference type="EMBL" id="ACCR02000005">
    <property type="protein sequence ID" value="EFI83454.1"/>
    <property type="molecule type" value="Genomic_DNA"/>
</dbReference>
<proteinExistence type="inferred from homology"/>
<evidence type="ECO:0000256" key="4">
    <source>
        <dbReference type="ARBA" id="ARBA00022840"/>
    </source>
</evidence>
<reference evidence="6" key="1">
    <citation type="submission" date="2010-06" db="EMBL/GenBank/DDBJ databases">
        <authorList>
            <person name="Muzny D."/>
            <person name="Qin X."/>
            <person name="Buhay C."/>
            <person name="Dugan-Rocha S."/>
            <person name="Ding Y."/>
            <person name="Chen G."/>
            <person name="Hawes A."/>
            <person name="Holder M."/>
            <person name="Jhangiani S."/>
            <person name="Johnson A."/>
            <person name="Khan Z."/>
            <person name="Li Z."/>
            <person name="Liu W."/>
            <person name="Liu X."/>
            <person name="Perez L."/>
            <person name="Shen H."/>
            <person name="Wang Q."/>
            <person name="Watt J."/>
            <person name="Xi L."/>
            <person name="Xin Y."/>
            <person name="Zhou J."/>
            <person name="Deng J."/>
            <person name="Jiang H."/>
            <person name="Liu Y."/>
            <person name="Qu J."/>
            <person name="Song X.-Z."/>
            <person name="Zhang L."/>
            <person name="Villasana D."/>
            <person name="Johnson A."/>
            <person name="Liu J."/>
            <person name="Liyanage D."/>
            <person name="Lorensuhewa L."/>
            <person name="Robinson T."/>
            <person name="Song A."/>
            <person name="Song B.-B."/>
            <person name="Dinh H."/>
            <person name="Thornton R."/>
            <person name="Coyle M."/>
            <person name="Francisco L."/>
            <person name="Jackson L."/>
            <person name="Javaid M."/>
            <person name="Korchina V."/>
            <person name="Kovar C."/>
            <person name="Mata R."/>
            <person name="Mathew T."/>
            <person name="Ngo R."/>
            <person name="Nguyen L."/>
            <person name="Nguyen N."/>
            <person name="Okwuonu G."/>
            <person name="Ongeri F."/>
            <person name="Pham C."/>
            <person name="Simmons D."/>
            <person name="Wilczek-Boney K."/>
            <person name="Hale W."/>
            <person name="Jakkamsetti A."/>
            <person name="Pham P."/>
            <person name="Ruth R."/>
            <person name="San Lucas F."/>
            <person name="Warren J."/>
            <person name="Zhang J."/>
            <person name="Zhao Z."/>
            <person name="Zhou C."/>
            <person name="Zhu D."/>
            <person name="Lee S."/>
            <person name="Bess C."/>
            <person name="Blankenburg K."/>
            <person name="Forbes L."/>
            <person name="Fu Q."/>
            <person name="Gubbala S."/>
            <person name="Hirani K."/>
            <person name="Jayaseelan J.C."/>
            <person name="Lara F."/>
            <person name="Munidasa M."/>
            <person name="Palculict T."/>
            <person name="Patil S."/>
            <person name="Pu L.-L."/>
            <person name="Saada N."/>
            <person name="Tang L."/>
            <person name="Weissenberger G."/>
            <person name="Zhu Y."/>
            <person name="Hemphill L."/>
            <person name="Shang Y."/>
            <person name="Youmans B."/>
            <person name="Ayvaz T."/>
            <person name="Ross M."/>
            <person name="Santibanez J."/>
            <person name="Aqrawi P."/>
            <person name="Gross S."/>
            <person name="Joshi V."/>
            <person name="Fowler G."/>
            <person name="Nazareth L."/>
            <person name="Reid J."/>
            <person name="Worley K."/>
            <person name="Petrosino J."/>
            <person name="Highlander S."/>
            <person name="Gibbs R."/>
        </authorList>
    </citation>
    <scope>NUCLEOTIDE SEQUENCE [LARGE SCALE GENOMIC DNA]</scope>
    <source>
        <strain evidence="6">DSM 20601</strain>
    </source>
</reference>
<dbReference type="InterPro" id="IPR003439">
    <property type="entry name" value="ABC_transporter-like_ATP-bd"/>
</dbReference>